<dbReference type="EMBL" id="LGVR01000058">
    <property type="protein sequence ID" value="KOA85463.1"/>
    <property type="molecule type" value="Genomic_DNA"/>
</dbReference>
<dbReference type="RefSeq" id="WP_019278681.1">
    <property type="nucleotide sequence ID" value="NZ_LGVO01000042.1"/>
</dbReference>
<protein>
    <submittedName>
        <fullName evidence="2">Uncharacterized protein</fullName>
    </submittedName>
</protein>
<sequence length="154" mass="18343">MYWAKKRKPGFIIIFTLIVVSTLMLIMLYIFRIQLIRNSYNNIQKNILLKEEIYSKKRECVLTKLSQYIKSNIKEDMSDSSLNSILYKINENHIKFQDVFVKFDNVNKNILVYFPNKKGTLRCEAYLCSIDMESNKLEINLISIQYVDEVIYKC</sequence>
<comment type="caution">
    <text evidence="2">The sequence shown here is derived from an EMBL/GenBank/DDBJ whole genome shotgun (WGS) entry which is preliminary data.</text>
</comment>
<dbReference type="AlphaFoldDB" id="A0A9Q1UXF2"/>
<feature type="transmembrane region" description="Helical" evidence="1">
    <location>
        <begin position="12"/>
        <end position="31"/>
    </location>
</feature>
<name>A0A9Q1UXF2_CLOBO</name>
<evidence type="ECO:0000313" key="2">
    <source>
        <dbReference type="EMBL" id="KOA85463.1"/>
    </source>
</evidence>
<evidence type="ECO:0000256" key="1">
    <source>
        <dbReference type="SAM" id="Phobius"/>
    </source>
</evidence>
<keyword evidence="1" id="KW-0812">Transmembrane</keyword>
<gene>
    <name evidence="2" type="ORF">ADU74_09855</name>
</gene>
<dbReference type="Proteomes" id="UP000037540">
    <property type="component" value="Unassembled WGS sequence"/>
</dbReference>
<accession>A0A9Q1UXF2</accession>
<proteinExistence type="predicted"/>
<reference evidence="2 3" key="1">
    <citation type="submission" date="2015-07" db="EMBL/GenBank/DDBJ databases">
        <title>Draft genome sequences of 17 French Clostridium botulinum group III.</title>
        <authorList>
            <person name="Woudstra C."/>
            <person name="Le Marechal C."/>
            <person name="Souillard R."/>
            <person name="Bayon-Auboyer M.-H."/>
            <person name="Dessouter D."/>
            <person name="Fach P."/>
        </authorList>
    </citation>
    <scope>NUCLEOTIDE SEQUENCE [LARGE SCALE GENOMIC DNA]</scope>
    <source>
        <strain evidence="2 3">12LNRI-CD</strain>
    </source>
</reference>
<organism evidence="2 3">
    <name type="scientific">Clostridium botulinum</name>
    <dbReference type="NCBI Taxonomy" id="1491"/>
    <lineage>
        <taxon>Bacteria</taxon>
        <taxon>Bacillati</taxon>
        <taxon>Bacillota</taxon>
        <taxon>Clostridia</taxon>
        <taxon>Eubacteriales</taxon>
        <taxon>Clostridiaceae</taxon>
        <taxon>Clostridium</taxon>
    </lineage>
</organism>
<keyword evidence="1" id="KW-1133">Transmembrane helix</keyword>
<evidence type="ECO:0000313" key="3">
    <source>
        <dbReference type="Proteomes" id="UP000037540"/>
    </source>
</evidence>
<keyword evidence="1" id="KW-0472">Membrane</keyword>